<comment type="caution">
    <text evidence="2">The sequence shown here is derived from an EMBL/GenBank/DDBJ whole genome shotgun (WGS) entry which is preliminary data.</text>
</comment>
<evidence type="ECO:0000313" key="2">
    <source>
        <dbReference type="EMBL" id="KAK7244315.1"/>
    </source>
</evidence>
<proteinExistence type="predicted"/>
<protein>
    <submittedName>
        <fullName evidence="2">Uncharacterized protein</fullName>
    </submittedName>
</protein>
<accession>A0AAN9E606</accession>
<gene>
    <name evidence="2" type="ORF">RIF29_39135</name>
</gene>
<dbReference type="AlphaFoldDB" id="A0AAN9E606"/>
<dbReference type="EMBL" id="JAYWIO010000008">
    <property type="protein sequence ID" value="KAK7244315.1"/>
    <property type="molecule type" value="Genomic_DNA"/>
</dbReference>
<feature type="compositionally biased region" description="Basic and acidic residues" evidence="1">
    <location>
        <begin position="1"/>
        <end position="25"/>
    </location>
</feature>
<dbReference type="Proteomes" id="UP001372338">
    <property type="component" value="Unassembled WGS sequence"/>
</dbReference>
<reference evidence="2 3" key="1">
    <citation type="submission" date="2024-01" db="EMBL/GenBank/DDBJ databases">
        <title>The genomes of 5 underutilized Papilionoideae crops provide insights into root nodulation and disease resistanc.</title>
        <authorList>
            <person name="Yuan L."/>
        </authorList>
    </citation>
    <scope>NUCLEOTIDE SEQUENCE [LARGE SCALE GENOMIC DNA]</scope>
    <source>
        <strain evidence="2">ZHUSHIDOU_FW_LH</strain>
        <tissue evidence="2">Leaf</tissue>
    </source>
</reference>
<evidence type="ECO:0000313" key="3">
    <source>
        <dbReference type="Proteomes" id="UP001372338"/>
    </source>
</evidence>
<evidence type="ECO:0000256" key="1">
    <source>
        <dbReference type="SAM" id="MobiDB-lite"/>
    </source>
</evidence>
<organism evidence="2 3">
    <name type="scientific">Crotalaria pallida</name>
    <name type="common">Smooth rattlebox</name>
    <name type="synonym">Crotalaria striata</name>
    <dbReference type="NCBI Taxonomy" id="3830"/>
    <lineage>
        <taxon>Eukaryota</taxon>
        <taxon>Viridiplantae</taxon>
        <taxon>Streptophyta</taxon>
        <taxon>Embryophyta</taxon>
        <taxon>Tracheophyta</taxon>
        <taxon>Spermatophyta</taxon>
        <taxon>Magnoliopsida</taxon>
        <taxon>eudicotyledons</taxon>
        <taxon>Gunneridae</taxon>
        <taxon>Pentapetalae</taxon>
        <taxon>rosids</taxon>
        <taxon>fabids</taxon>
        <taxon>Fabales</taxon>
        <taxon>Fabaceae</taxon>
        <taxon>Papilionoideae</taxon>
        <taxon>50 kb inversion clade</taxon>
        <taxon>genistoids sensu lato</taxon>
        <taxon>core genistoids</taxon>
        <taxon>Crotalarieae</taxon>
        <taxon>Crotalaria</taxon>
    </lineage>
</organism>
<feature type="region of interest" description="Disordered" evidence="1">
    <location>
        <begin position="235"/>
        <end position="257"/>
    </location>
</feature>
<name>A0AAN9E606_CROPI</name>
<sequence length="346" mass="38623">MDALAKHAQGEKHEKPSSEKDDQKARSNKKVKTGDDHEKDDEEMVISDQPEQSIYVEKPSFRDIVMAMEGYQPTPQEIIQMVKEDLCPMLDDEEKDNDLHDEFISKPKIEKDSCPEAKVLATNIVATEVPPVVGNIPAVEGKNDAVSGVAESVGCGSDIPADPIPEKTDSEFGPWMVVQRPQRRKFRKERGDENHVINAQDSNKFKALSIETHVDSVPVNSTRVENGSNVERVVRRSQKPNTQKSTKFGPPKPKSITPALRVNQNKPAPKVKPLLAAVKPPLLSEENDCLAWAMENNGEFSISSAVKLNQGLRECHNSPDHATSTLYRLVWRWPGPQRIRALLLFS</sequence>
<feature type="region of interest" description="Disordered" evidence="1">
    <location>
        <begin position="1"/>
        <end position="52"/>
    </location>
</feature>
<keyword evidence="3" id="KW-1185">Reference proteome</keyword>